<name>A0A6C1AZQ7_9RHOO</name>
<keyword evidence="4 8" id="KW-0963">Cytoplasm</keyword>
<dbReference type="UniPathway" id="UPA00138"/>
<accession>A0A6C1AZQ7</accession>
<dbReference type="EMBL" id="CP048836">
    <property type="protein sequence ID" value="QID16846.1"/>
    <property type="molecule type" value="Genomic_DNA"/>
</dbReference>
<evidence type="ECO:0000313" key="10">
    <source>
        <dbReference type="EMBL" id="QID16846.1"/>
    </source>
</evidence>
<dbReference type="GO" id="GO:0006096">
    <property type="term" value="P:glycolytic process"/>
    <property type="evidence" value="ECO:0007669"/>
    <property type="project" value="UniProtKB-UniRule"/>
</dbReference>
<dbReference type="GO" id="GO:0005829">
    <property type="term" value="C:cytosol"/>
    <property type="evidence" value="ECO:0007669"/>
    <property type="project" value="TreeGrafter"/>
</dbReference>
<dbReference type="Gene3D" id="1.10.1390.10">
    <property type="match status" value="1"/>
</dbReference>
<dbReference type="Gene3D" id="3.40.50.10490">
    <property type="entry name" value="Glucose-6-phosphate isomerase like protein, domain 1"/>
    <property type="match status" value="2"/>
</dbReference>
<dbReference type="FunFam" id="3.40.50.10490:FF:000018">
    <property type="entry name" value="Glucose-6-phosphate isomerase"/>
    <property type="match status" value="1"/>
</dbReference>
<keyword evidence="5 8" id="KW-0324">Glycolysis</keyword>
<keyword evidence="6 8" id="KW-0413">Isomerase</keyword>
<evidence type="ECO:0000256" key="7">
    <source>
        <dbReference type="ARBA" id="ARBA00029321"/>
    </source>
</evidence>
<dbReference type="EC" id="5.3.1.9" evidence="8"/>
<dbReference type="SUPFAM" id="SSF53697">
    <property type="entry name" value="SIS domain"/>
    <property type="match status" value="1"/>
</dbReference>
<dbReference type="PANTHER" id="PTHR11469:SF1">
    <property type="entry name" value="GLUCOSE-6-PHOSPHATE ISOMERASE"/>
    <property type="match status" value="1"/>
</dbReference>
<comment type="function">
    <text evidence="8">Catalyzes the reversible isomerization of glucose-6-phosphate to fructose-6-phosphate.</text>
</comment>
<feature type="active site" evidence="8">
    <location>
        <position position="512"/>
    </location>
</feature>
<dbReference type="GO" id="GO:0097367">
    <property type="term" value="F:carbohydrate derivative binding"/>
    <property type="evidence" value="ECO:0007669"/>
    <property type="project" value="InterPro"/>
</dbReference>
<feature type="active site" evidence="8">
    <location>
        <position position="384"/>
    </location>
</feature>
<dbReference type="PANTHER" id="PTHR11469">
    <property type="entry name" value="GLUCOSE-6-PHOSPHATE ISOMERASE"/>
    <property type="match status" value="1"/>
</dbReference>
<dbReference type="HAMAP" id="MF_00473">
    <property type="entry name" value="G6P_isomerase"/>
    <property type="match status" value="1"/>
</dbReference>
<gene>
    <name evidence="8 10" type="primary">pgi</name>
    <name evidence="10" type="ORF">G3580_03870</name>
</gene>
<proteinExistence type="inferred from homology"/>
<dbReference type="InterPro" id="IPR035476">
    <property type="entry name" value="SIS_PGI_1"/>
</dbReference>
<dbReference type="PROSITE" id="PS51463">
    <property type="entry name" value="P_GLUCOSE_ISOMERASE_3"/>
    <property type="match status" value="1"/>
</dbReference>
<dbReference type="PROSITE" id="PS00174">
    <property type="entry name" value="P_GLUCOSE_ISOMERASE_2"/>
    <property type="match status" value="1"/>
</dbReference>
<evidence type="ECO:0000256" key="1">
    <source>
        <dbReference type="ARBA" id="ARBA00004926"/>
    </source>
</evidence>
<dbReference type="PROSITE" id="PS00765">
    <property type="entry name" value="P_GLUCOSE_ISOMERASE_1"/>
    <property type="match status" value="1"/>
</dbReference>
<dbReference type="InterPro" id="IPR001672">
    <property type="entry name" value="G6P_Isomerase"/>
</dbReference>
<dbReference type="Proteomes" id="UP000501991">
    <property type="component" value="Chromosome"/>
</dbReference>
<protein>
    <recommendedName>
        <fullName evidence="8">Glucose-6-phosphate isomerase</fullName>
        <shortName evidence="8">GPI</shortName>
        <ecNumber evidence="8">5.3.1.9</ecNumber>
    </recommendedName>
    <alternativeName>
        <fullName evidence="8">Phosphoglucose isomerase</fullName>
        <shortName evidence="8">PGI</shortName>
    </alternativeName>
    <alternativeName>
        <fullName evidence="8">Phosphohexose isomerase</fullName>
        <shortName evidence="8">PHI</shortName>
    </alternativeName>
</protein>
<dbReference type="CDD" id="cd05015">
    <property type="entry name" value="SIS_PGI_1"/>
    <property type="match status" value="1"/>
</dbReference>
<dbReference type="CDD" id="cd05016">
    <property type="entry name" value="SIS_PGI_2"/>
    <property type="match status" value="1"/>
</dbReference>
<evidence type="ECO:0000256" key="8">
    <source>
        <dbReference type="HAMAP-Rule" id="MF_00473"/>
    </source>
</evidence>
<evidence type="ECO:0000256" key="9">
    <source>
        <dbReference type="RuleBase" id="RU000612"/>
    </source>
</evidence>
<evidence type="ECO:0000256" key="2">
    <source>
        <dbReference type="ARBA" id="ARBA00006604"/>
    </source>
</evidence>
<comment type="catalytic activity">
    <reaction evidence="7 8 9">
        <text>alpha-D-glucose 6-phosphate = beta-D-fructose 6-phosphate</text>
        <dbReference type="Rhea" id="RHEA:11816"/>
        <dbReference type="ChEBI" id="CHEBI:57634"/>
        <dbReference type="ChEBI" id="CHEBI:58225"/>
        <dbReference type="EC" id="5.3.1.9"/>
    </reaction>
</comment>
<evidence type="ECO:0000256" key="6">
    <source>
        <dbReference type="ARBA" id="ARBA00023235"/>
    </source>
</evidence>
<dbReference type="UniPathway" id="UPA00109">
    <property type="reaction ID" value="UER00181"/>
</dbReference>
<comment type="pathway">
    <text evidence="8">Carbohydrate biosynthesis; gluconeogenesis.</text>
</comment>
<dbReference type="GO" id="GO:0048029">
    <property type="term" value="F:monosaccharide binding"/>
    <property type="evidence" value="ECO:0007669"/>
    <property type="project" value="TreeGrafter"/>
</dbReference>
<reference evidence="10 11" key="1">
    <citation type="submission" date="2020-02" db="EMBL/GenBank/DDBJ databases">
        <title>Nitrogenibacter mangrovi gen. nov., sp. nov. isolated from mangrove sediment, a denitrifying betaproteobacterium.</title>
        <authorList>
            <person name="Liao H."/>
            <person name="Tian Y."/>
        </authorList>
    </citation>
    <scope>NUCLEOTIDE SEQUENCE [LARGE SCALE GENOMIC DNA]</scope>
    <source>
        <strain evidence="10 11">M9-3-2</strain>
    </source>
</reference>
<keyword evidence="3 8" id="KW-0312">Gluconeogenesis</keyword>
<dbReference type="AlphaFoldDB" id="A0A6C1AZQ7"/>
<dbReference type="GO" id="GO:0006094">
    <property type="term" value="P:gluconeogenesis"/>
    <property type="evidence" value="ECO:0007669"/>
    <property type="project" value="UniProtKB-UniRule"/>
</dbReference>
<keyword evidence="11" id="KW-1185">Reference proteome</keyword>
<dbReference type="NCBIfam" id="NF001211">
    <property type="entry name" value="PRK00179.1"/>
    <property type="match status" value="1"/>
</dbReference>
<evidence type="ECO:0000256" key="4">
    <source>
        <dbReference type="ARBA" id="ARBA00022490"/>
    </source>
</evidence>
<dbReference type="KEGG" id="azq:G3580_03870"/>
<dbReference type="InterPro" id="IPR046348">
    <property type="entry name" value="SIS_dom_sf"/>
</dbReference>
<organism evidence="10 11">
    <name type="scientific">Nitrogeniibacter mangrovi</name>
    <dbReference type="NCBI Taxonomy" id="2016596"/>
    <lineage>
        <taxon>Bacteria</taxon>
        <taxon>Pseudomonadati</taxon>
        <taxon>Pseudomonadota</taxon>
        <taxon>Betaproteobacteria</taxon>
        <taxon>Rhodocyclales</taxon>
        <taxon>Zoogloeaceae</taxon>
        <taxon>Nitrogeniibacter</taxon>
    </lineage>
</organism>
<evidence type="ECO:0000313" key="11">
    <source>
        <dbReference type="Proteomes" id="UP000501991"/>
    </source>
</evidence>
<comment type="similarity">
    <text evidence="2 8 9">Belongs to the GPI family.</text>
</comment>
<dbReference type="Pfam" id="PF00342">
    <property type="entry name" value="PGI"/>
    <property type="match status" value="1"/>
</dbReference>
<dbReference type="InterPro" id="IPR035482">
    <property type="entry name" value="SIS_PGI_2"/>
</dbReference>
<comment type="subcellular location">
    <subcellularLocation>
        <location evidence="8">Cytoplasm</location>
    </subcellularLocation>
</comment>
<sequence>MPPPTRHGAWHRLQAHADAVRSHRMRDLFDADPERAQRMQCRVGSIRLDYSKNRIDDDGLDALFTLAEAMNLRGAIDAMFAGEPINATEQRPALHVALRMPRDAVLEVGGRNVVADVHTELDKLRRFATAVREGTWKGRTGREVTDVVNIGIGGSDLGPRLVCDALRPLSHPRLRTHFVANVDGARITGLLRTLDPDTTLFIVASKSFGTQETLTNATTARQWFLDQGASEADIAKHFVAVSTNTDKVTAFGIDPANMFGFWDWVGGRYSLWSAIGLPIMLAVGPDAFDQLLAGAHAMDEHFRTAPWQENLPVMLGLIGVWYINGLRAGTHLVAPYDHGLRQLPAYLQQLDMESNGKSVTRTGAPVETKTGAVVWGYSGINGQHAFYQLLHQGTRLIPADFIVSLHNPNSPPHHHRIVLANCIAQAQALMQGRTTEQARAEMRAAGLDEARIRELAPHRTFDGNHPTNTLLLDALTPHSLGALLAMYEHKVFTQGVLWQVNSFDQWGVELGKDLARRVETAFDEGGYPDDADTSTRALIDLARDALDAS</sequence>
<dbReference type="GO" id="GO:0004347">
    <property type="term" value="F:glucose-6-phosphate isomerase activity"/>
    <property type="evidence" value="ECO:0007669"/>
    <property type="project" value="UniProtKB-UniRule"/>
</dbReference>
<dbReference type="InterPro" id="IPR018189">
    <property type="entry name" value="Phosphoglucose_isomerase_CS"/>
</dbReference>
<comment type="pathway">
    <text evidence="1 8 9">Carbohydrate degradation; glycolysis; D-glyceraldehyde 3-phosphate and glycerone phosphate from D-glucose: step 2/4.</text>
</comment>
<feature type="active site" description="Proton donor" evidence="8">
    <location>
        <position position="353"/>
    </location>
</feature>
<evidence type="ECO:0000256" key="5">
    <source>
        <dbReference type="ARBA" id="ARBA00023152"/>
    </source>
</evidence>
<dbReference type="RefSeq" id="WP_173764016.1">
    <property type="nucleotide sequence ID" value="NZ_CP048836.1"/>
</dbReference>
<dbReference type="PRINTS" id="PR00662">
    <property type="entry name" value="G6PISOMERASE"/>
</dbReference>
<dbReference type="InterPro" id="IPR023096">
    <property type="entry name" value="G6P_Isomerase_C"/>
</dbReference>
<dbReference type="GO" id="GO:0051156">
    <property type="term" value="P:glucose 6-phosphate metabolic process"/>
    <property type="evidence" value="ECO:0007669"/>
    <property type="project" value="TreeGrafter"/>
</dbReference>
<evidence type="ECO:0000256" key="3">
    <source>
        <dbReference type="ARBA" id="ARBA00022432"/>
    </source>
</evidence>